<feature type="transmembrane region" description="Helical" evidence="2">
    <location>
        <begin position="338"/>
        <end position="356"/>
    </location>
</feature>
<evidence type="ECO:0000313" key="4">
    <source>
        <dbReference type="Proteomes" id="UP000077381"/>
    </source>
</evidence>
<protein>
    <recommendedName>
        <fullName evidence="5">Glycosyltransferase RgtA/B/C/D-like domain-containing protein</fullName>
    </recommendedName>
</protein>
<feature type="transmembrane region" description="Helical" evidence="2">
    <location>
        <begin position="259"/>
        <end position="278"/>
    </location>
</feature>
<reference evidence="3 4" key="1">
    <citation type="submission" date="2015-12" db="EMBL/GenBank/DDBJ databases">
        <title>Genome sequence of Streptomyces sp. G25.</title>
        <authorList>
            <person name="Poehlein A."/>
            <person name="Roettig A."/>
            <person name="Hiessl S."/>
            <person name="Hauschild P."/>
            <person name="Schauer J."/>
            <person name="Madkour M.H."/>
            <person name="Al-Ansari A.M."/>
            <person name="Almakishah N.H."/>
            <person name="Steinbuechel A."/>
            <person name="Daniel R."/>
        </authorList>
    </citation>
    <scope>NUCLEOTIDE SEQUENCE [LARGE SCALE GENOMIC DNA]</scope>
    <source>
        <strain evidence="4">G25(2015)</strain>
    </source>
</reference>
<evidence type="ECO:0000256" key="1">
    <source>
        <dbReference type="SAM" id="MobiDB-lite"/>
    </source>
</evidence>
<keyword evidence="2" id="KW-0472">Membrane</keyword>
<feature type="transmembrane region" description="Helical" evidence="2">
    <location>
        <begin position="230"/>
        <end position="247"/>
    </location>
</feature>
<evidence type="ECO:0008006" key="5">
    <source>
        <dbReference type="Google" id="ProtNLM"/>
    </source>
</evidence>
<feature type="transmembrane region" description="Helical" evidence="2">
    <location>
        <begin position="188"/>
        <end position="210"/>
    </location>
</feature>
<gene>
    <name evidence="3" type="ORF">STSP_66100</name>
</gene>
<feature type="region of interest" description="Disordered" evidence="1">
    <location>
        <begin position="577"/>
        <end position="603"/>
    </location>
</feature>
<feature type="transmembrane region" description="Helical" evidence="2">
    <location>
        <begin position="312"/>
        <end position="331"/>
    </location>
</feature>
<dbReference type="Proteomes" id="UP000077381">
    <property type="component" value="Unassembled WGS sequence"/>
</dbReference>
<evidence type="ECO:0000313" key="3">
    <source>
        <dbReference type="EMBL" id="OAH10103.1"/>
    </source>
</evidence>
<dbReference type="AlphaFoldDB" id="A0A177HGF3"/>
<name>A0A177HGF3_9ACTN</name>
<evidence type="ECO:0000256" key="2">
    <source>
        <dbReference type="SAM" id="Phobius"/>
    </source>
</evidence>
<dbReference type="OrthoDB" id="3946755at2"/>
<feature type="region of interest" description="Disordered" evidence="1">
    <location>
        <begin position="1"/>
        <end position="38"/>
    </location>
</feature>
<keyword evidence="2" id="KW-0812">Transmembrane</keyword>
<dbReference type="RefSeq" id="WP_067284588.1">
    <property type="nucleotide sequence ID" value="NZ_LOHS01000158.1"/>
</dbReference>
<proteinExistence type="predicted"/>
<organism evidence="3 4">
    <name type="scientific">Streptomyces jeddahensis</name>
    <dbReference type="NCBI Taxonomy" id="1716141"/>
    <lineage>
        <taxon>Bacteria</taxon>
        <taxon>Bacillati</taxon>
        <taxon>Actinomycetota</taxon>
        <taxon>Actinomycetes</taxon>
        <taxon>Kitasatosporales</taxon>
        <taxon>Streptomycetaceae</taxon>
        <taxon>Streptomyces</taxon>
    </lineage>
</organism>
<comment type="caution">
    <text evidence="3">The sequence shown here is derived from an EMBL/GenBank/DDBJ whole genome shotgun (WGS) entry which is preliminary data.</text>
</comment>
<dbReference type="STRING" id="1716141.STSP_66100"/>
<sequence length="622" mass="65922">MAVPARTTAGTRSPYARSLPGQTRYGNGRAPAGGAGTRHGPLRWADGAAVAAGTVLIGWHGSRLGRWTVDDAAITFAYARSIDEGLGPVQQPGAPRVEGYSNPTWLALLIVGRRLGLFDHRAVFGVPDLVLYPKLLGLLCAAGILIAVSCVARRVVAHSWGVTSVTGVLLASNISFVAWMFSGLENPLYALVAAALAAVLVRACATGTLLDRGPAVACGLLSLTAALTRPDGVVLAGAYPLLLLLSARRVPLGRRARAAGLAIAAFALPYAAFLGWRYTLFGRLVPNTAVAKAQKLPEARVFARTVVEFLTFAGWPAVLTAVGLIGIAVFGRGALRRVLPAVLVPLALTFCAFGALRPDWMGMYRFATPVWVLGTMALSVTAVALVERGTRRARWVVTSMVAVALFVSVAGQQQAAAEFRAGPTLPMCLIVNRDGVVFNEYADRLGVESPSVLLPSLGGTLLTSDLKVYDLAGLTEPRIADALADNDIERLQAYVFGELRPTFIHAAAVWARKTGMLAPRLTAEGYLPLYPTAEGGGDWVRADALVHPERLETVQAWAAEAVPEAFAKDRNNCGDVLRPGRLTGDGESRGHTPQRASRHPSHRGLGPFEGFAVTITLFQLLL</sequence>
<accession>A0A177HGF3</accession>
<feature type="transmembrane region" description="Helical" evidence="2">
    <location>
        <begin position="162"/>
        <end position="181"/>
    </location>
</feature>
<feature type="transmembrane region" description="Helical" evidence="2">
    <location>
        <begin position="135"/>
        <end position="156"/>
    </location>
</feature>
<keyword evidence="2" id="KW-1133">Transmembrane helix</keyword>
<dbReference type="EMBL" id="LOHS01000158">
    <property type="protein sequence ID" value="OAH10103.1"/>
    <property type="molecule type" value="Genomic_DNA"/>
</dbReference>
<feature type="transmembrane region" description="Helical" evidence="2">
    <location>
        <begin position="368"/>
        <end position="386"/>
    </location>
</feature>
<feature type="transmembrane region" description="Helical" evidence="2">
    <location>
        <begin position="393"/>
        <end position="411"/>
    </location>
</feature>
<dbReference type="PATRIC" id="fig|1716141.3.peg.6977"/>
<keyword evidence="4" id="KW-1185">Reference proteome</keyword>